<evidence type="ECO:0000313" key="9">
    <source>
        <dbReference type="EMBL" id="SEM52716.1"/>
    </source>
</evidence>
<dbReference type="Pfam" id="PF03572">
    <property type="entry name" value="Peptidase_S41"/>
    <property type="match status" value="1"/>
</dbReference>
<dbReference type="GO" id="GO:0007165">
    <property type="term" value="P:signal transduction"/>
    <property type="evidence" value="ECO:0007669"/>
    <property type="project" value="TreeGrafter"/>
</dbReference>
<gene>
    <name evidence="8" type="primary">prc</name>
    <name evidence="8" type="ORF">QJU97_07045</name>
    <name evidence="9" type="ORF">SAMN05444853_12216</name>
</gene>
<evidence type="ECO:0000256" key="4">
    <source>
        <dbReference type="ARBA" id="ARBA00022825"/>
    </source>
</evidence>
<reference evidence="8" key="3">
    <citation type="journal article" date="2023" name="Front. Microbiol.">
        <title>Phylogeography and host specificity of Pasteurellaceae pathogenic to sea-farmed fish in the north-east Atlantic.</title>
        <authorList>
            <person name="Gulla S."/>
            <person name="Colquhoun D.J."/>
            <person name="Olsen A.B."/>
            <person name="Spilsberg B."/>
            <person name="Lagesen K."/>
            <person name="Aakesson C.P."/>
            <person name="Strom S."/>
            <person name="Manji F."/>
            <person name="Birkbeck T.H."/>
            <person name="Nilsen H.K."/>
        </authorList>
    </citation>
    <scope>NUCLEOTIDE SEQUENCE</scope>
    <source>
        <strain evidence="8">98B1</strain>
    </source>
</reference>
<reference evidence="10" key="1">
    <citation type="submission" date="2016-10" db="EMBL/GenBank/DDBJ databases">
        <authorList>
            <person name="Varghese N."/>
            <person name="Submissions S."/>
        </authorList>
    </citation>
    <scope>NUCLEOTIDE SEQUENCE [LARGE SCALE GENOMIC DNA]</scope>
    <source>
        <strain evidence="10">DSM 24204</strain>
    </source>
</reference>
<dbReference type="GeneID" id="83544888"/>
<dbReference type="GO" id="GO:0004252">
    <property type="term" value="F:serine-type endopeptidase activity"/>
    <property type="evidence" value="ECO:0007669"/>
    <property type="project" value="UniProtKB-EC"/>
</dbReference>
<dbReference type="InterPro" id="IPR005151">
    <property type="entry name" value="Tail-specific_protease"/>
</dbReference>
<comment type="similarity">
    <text evidence="1 5">Belongs to the peptidase S41A family.</text>
</comment>
<dbReference type="AlphaFoldDB" id="A0A1H7Z312"/>
<evidence type="ECO:0000256" key="1">
    <source>
        <dbReference type="ARBA" id="ARBA00009179"/>
    </source>
</evidence>
<dbReference type="InterPro" id="IPR020992">
    <property type="entry name" value="Tail_Prtase_C"/>
</dbReference>
<dbReference type="EMBL" id="FOBN01000022">
    <property type="protein sequence ID" value="SEM52716.1"/>
    <property type="molecule type" value="Genomic_DNA"/>
</dbReference>
<dbReference type="PANTHER" id="PTHR32060:SF22">
    <property type="entry name" value="CARBOXYL-TERMINAL-PROCESSING PEPTIDASE 3, CHLOROPLASTIC"/>
    <property type="match status" value="1"/>
</dbReference>
<dbReference type="Pfam" id="PF11818">
    <property type="entry name" value="DUF3340"/>
    <property type="match status" value="1"/>
</dbReference>
<feature type="domain" description="PDZ" evidence="6">
    <location>
        <begin position="249"/>
        <end position="326"/>
    </location>
</feature>
<reference evidence="9" key="2">
    <citation type="submission" date="2016-10" db="EMBL/GenBank/DDBJ databases">
        <authorList>
            <person name="de Groot N.N."/>
        </authorList>
    </citation>
    <scope>NUCLEOTIDE SEQUENCE [LARGE SCALE GENOMIC DNA]</scope>
    <source>
        <strain evidence="9">DSM 24204</strain>
    </source>
</reference>
<dbReference type="Gene3D" id="3.90.226.10">
    <property type="entry name" value="2-enoyl-CoA Hydratase, Chain A, domain 1"/>
    <property type="match status" value="1"/>
</dbReference>
<dbReference type="EMBL" id="JASAYT010000021">
    <property type="protein sequence ID" value="MDP8175208.1"/>
    <property type="molecule type" value="Genomic_DNA"/>
</dbReference>
<evidence type="ECO:0000256" key="5">
    <source>
        <dbReference type="RuleBase" id="RU004404"/>
    </source>
</evidence>
<dbReference type="Proteomes" id="UP000198883">
    <property type="component" value="Unassembled WGS sequence"/>
</dbReference>
<keyword evidence="2 5" id="KW-0645">Protease</keyword>
<dbReference type="OrthoDB" id="9812068at2"/>
<dbReference type="InterPro" id="IPR001478">
    <property type="entry name" value="PDZ"/>
</dbReference>
<accession>A0A1H7Z312</accession>
<dbReference type="SMART" id="SM00228">
    <property type="entry name" value="PDZ"/>
    <property type="match status" value="1"/>
</dbReference>
<keyword evidence="3 5" id="KW-0378">Hydrolase</keyword>
<dbReference type="InterPro" id="IPR029045">
    <property type="entry name" value="ClpP/crotonase-like_dom_sf"/>
</dbReference>
<dbReference type="CDD" id="cd06782">
    <property type="entry name" value="cpPDZ_CPP-like"/>
    <property type="match status" value="1"/>
</dbReference>
<protein>
    <submittedName>
        <fullName evidence="8">Carboxy terminal-processing peptidase</fullName>
        <ecNumber evidence="8">3.4.21.102</ecNumber>
    </submittedName>
    <submittedName>
        <fullName evidence="9">Carboxyl-terminal processing protease</fullName>
    </submittedName>
</protein>
<evidence type="ECO:0000256" key="3">
    <source>
        <dbReference type="ARBA" id="ARBA00022801"/>
    </source>
</evidence>
<evidence type="ECO:0000259" key="6">
    <source>
        <dbReference type="SMART" id="SM00228"/>
    </source>
</evidence>
<dbReference type="NCBIfam" id="TIGR00225">
    <property type="entry name" value="prc"/>
    <property type="match status" value="1"/>
</dbReference>
<organism evidence="9 10">
    <name type="scientific">Phocoenobacter skyensis</name>
    <dbReference type="NCBI Taxonomy" id="97481"/>
    <lineage>
        <taxon>Bacteria</taxon>
        <taxon>Pseudomonadati</taxon>
        <taxon>Pseudomonadota</taxon>
        <taxon>Gammaproteobacteria</taxon>
        <taxon>Pasteurellales</taxon>
        <taxon>Pasteurellaceae</taxon>
        <taxon>Phocoenobacter</taxon>
    </lineage>
</organism>
<dbReference type="RefSeq" id="WP_090922806.1">
    <property type="nucleotide sequence ID" value="NZ_CP016180.1"/>
</dbReference>
<evidence type="ECO:0000313" key="8">
    <source>
        <dbReference type="EMBL" id="MDP8175208.1"/>
    </source>
</evidence>
<dbReference type="GO" id="GO:0006508">
    <property type="term" value="P:proteolysis"/>
    <property type="evidence" value="ECO:0007669"/>
    <property type="project" value="UniProtKB-KW"/>
</dbReference>
<sequence>MKLIKLIAITFFYFSLLTSNLSIASVPKIKESDIVTPLPNENHIISTKRVTARLVRSHYRKFELDNDFSAHIFDRYIDWLDGSHKIFLQSDVDELRSKYAKVLDDELYFGKLDAAYKIYDLRAKRLYQRYSYLLSLVDHEPDLTVDDYIEKDREKAAFPKTTQEAEKLWKQRYKYDVIAQYLKHKTWAETKKKLTKRYNISIRRLTQTNADDILQMYLNSFAREIDPHTTYLSPRNAKRFEESMKLSLEGIGATLTMEDDLTTIKSLVKGAPAARSKQIHVDDKIVGVGQATGEIEDVVGWRLDDIVDKIKGKKGTKVRLEIEPAKGGKNHIVTLIRDTVRLEDSAAKLTISTVNAKKVAVIEIPSFYLGLTKDVKKLLSEMKQQNVDGLIIDLRDDGGGSLKEVIHLTGLFVKQGPVVQVRDAFDRTKIYTNANSQVLYDGKIIVMVNRHSASASEIFAAAMQDYNRAIVVGQTTFGKGTVQQGRSLNSAFDKNKEPLGMLQYTIQKFYRINGGSTQIKGVDPDIHYPEIINAKEVGERFEDNALPWDKIPQADYSSVSNARGVVSKLKAKHLTRIAKNPEFIALAKEIEIERQEEQEKWLSLNLIKRQTKRNADDERRLKNLNARFKREGKKPLKDLDDLAKDYEAPDFILKETEKMMVDWIKLASK</sequence>
<dbReference type="SMART" id="SM00245">
    <property type="entry name" value="TSPc"/>
    <property type="match status" value="1"/>
</dbReference>
<name>A0A1H7Z312_9PAST</name>
<dbReference type="PANTHER" id="PTHR32060">
    <property type="entry name" value="TAIL-SPECIFIC PROTEASE"/>
    <property type="match status" value="1"/>
</dbReference>
<evidence type="ECO:0000256" key="2">
    <source>
        <dbReference type="ARBA" id="ARBA00022670"/>
    </source>
</evidence>
<dbReference type="CDD" id="cd07560">
    <property type="entry name" value="Peptidase_S41_CPP"/>
    <property type="match status" value="1"/>
</dbReference>
<dbReference type="NCBIfam" id="NF008388">
    <property type="entry name" value="PRK11186.1"/>
    <property type="match status" value="1"/>
</dbReference>
<dbReference type="Pfam" id="PF17804">
    <property type="entry name" value="TSP_NTD"/>
    <property type="match status" value="1"/>
</dbReference>
<dbReference type="Proteomes" id="UP001231736">
    <property type="component" value="Unassembled WGS sequence"/>
</dbReference>
<dbReference type="Gene3D" id="3.30.750.44">
    <property type="match status" value="1"/>
</dbReference>
<dbReference type="STRING" id="97481.SAMN05444853_12216"/>
<feature type="domain" description="Tail specific protease" evidence="7">
    <location>
        <begin position="328"/>
        <end position="529"/>
    </location>
</feature>
<dbReference type="GO" id="GO:0030288">
    <property type="term" value="C:outer membrane-bounded periplasmic space"/>
    <property type="evidence" value="ECO:0007669"/>
    <property type="project" value="TreeGrafter"/>
</dbReference>
<dbReference type="InterPro" id="IPR036034">
    <property type="entry name" value="PDZ_sf"/>
</dbReference>
<keyword evidence="4 5" id="KW-0720">Serine protease</keyword>
<dbReference type="EC" id="3.4.21.102" evidence="8"/>
<evidence type="ECO:0000313" key="10">
    <source>
        <dbReference type="Proteomes" id="UP000198883"/>
    </source>
</evidence>
<dbReference type="Gene3D" id="2.30.42.10">
    <property type="match status" value="1"/>
</dbReference>
<dbReference type="FunFam" id="3.90.226.10:FF:000090">
    <property type="entry name" value="Tail-specific protease"/>
    <property type="match status" value="1"/>
</dbReference>
<dbReference type="Pfam" id="PF00595">
    <property type="entry name" value="PDZ"/>
    <property type="match status" value="1"/>
</dbReference>
<proteinExistence type="inferred from homology"/>
<dbReference type="InterPro" id="IPR040573">
    <property type="entry name" value="TSP_N"/>
</dbReference>
<dbReference type="InterPro" id="IPR004447">
    <property type="entry name" value="Peptidase_S41A"/>
</dbReference>
<dbReference type="SUPFAM" id="SSF52096">
    <property type="entry name" value="ClpP/crotonase"/>
    <property type="match status" value="1"/>
</dbReference>
<evidence type="ECO:0000259" key="7">
    <source>
        <dbReference type="SMART" id="SM00245"/>
    </source>
</evidence>
<dbReference type="SUPFAM" id="SSF50156">
    <property type="entry name" value="PDZ domain-like"/>
    <property type="match status" value="1"/>
</dbReference>